<evidence type="ECO:0000313" key="1">
    <source>
        <dbReference type="EMBL" id="MBX47221.1"/>
    </source>
</evidence>
<dbReference type="EMBL" id="GGEC01066737">
    <property type="protein sequence ID" value="MBX47221.1"/>
    <property type="molecule type" value="Transcribed_RNA"/>
</dbReference>
<protein>
    <submittedName>
        <fullName evidence="1">Uncharacterized protein</fullName>
    </submittedName>
</protein>
<accession>A0A2P2NXV4</accession>
<organism evidence="1">
    <name type="scientific">Rhizophora mucronata</name>
    <name type="common">Asiatic mangrove</name>
    <dbReference type="NCBI Taxonomy" id="61149"/>
    <lineage>
        <taxon>Eukaryota</taxon>
        <taxon>Viridiplantae</taxon>
        <taxon>Streptophyta</taxon>
        <taxon>Embryophyta</taxon>
        <taxon>Tracheophyta</taxon>
        <taxon>Spermatophyta</taxon>
        <taxon>Magnoliopsida</taxon>
        <taxon>eudicotyledons</taxon>
        <taxon>Gunneridae</taxon>
        <taxon>Pentapetalae</taxon>
        <taxon>rosids</taxon>
        <taxon>fabids</taxon>
        <taxon>Malpighiales</taxon>
        <taxon>Rhizophoraceae</taxon>
        <taxon>Rhizophora</taxon>
    </lineage>
</organism>
<sequence length="33" mass="3769">MLLHLTFKPLSGWAGERNKFTIASYLSRLDSCL</sequence>
<reference evidence="1" key="1">
    <citation type="submission" date="2018-02" db="EMBL/GenBank/DDBJ databases">
        <title>Rhizophora mucronata_Transcriptome.</title>
        <authorList>
            <person name="Meera S.P."/>
            <person name="Sreeshan A."/>
            <person name="Augustine A."/>
        </authorList>
    </citation>
    <scope>NUCLEOTIDE SEQUENCE</scope>
    <source>
        <tissue evidence="1">Leaf</tissue>
    </source>
</reference>
<proteinExistence type="predicted"/>
<dbReference type="AlphaFoldDB" id="A0A2P2NXV4"/>
<name>A0A2P2NXV4_RHIMU</name>